<keyword evidence="6" id="KW-0999">Mitochondrion inner membrane</keyword>
<sequence length="275" mass="29029">MATITITPHSPPTVATRANRSTDAKLSPIGSLIAGSIAGGIEASITYPFEWAKTRSQLPSSAGNVDAKNPIKMVWQTATRQGVSSIYAGCGALVAGTALKAGVRFLTFDTVQNLLADTDGKLDFQRRVLAGMTAGAVEAVLAVTPTERIKTVMIDNARGAKRFTSATQATTAIIREEGFQGLYRGLSSTIVKQSATSAVRMGLYSTLKETYAQRTGTKPDTILVSFALGAIAGTGTVYATQPFDTIKTRAQSAKGEGIAMAVRNVMRDHGYFLVE</sequence>
<name>A0AAE0TTZ8_9PEZI</name>
<evidence type="ECO:0000313" key="13">
    <source>
        <dbReference type="EMBL" id="KAK3672350.1"/>
    </source>
</evidence>
<dbReference type="GO" id="GO:0071913">
    <property type="term" value="F:citrate secondary active transmembrane transporter activity"/>
    <property type="evidence" value="ECO:0007669"/>
    <property type="project" value="TreeGrafter"/>
</dbReference>
<evidence type="ECO:0000256" key="5">
    <source>
        <dbReference type="ARBA" id="ARBA00022737"/>
    </source>
</evidence>
<feature type="repeat" description="Solcar" evidence="10">
    <location>
        <begin position="220"/>
        <end position="275"/>
    </location>
</feature>
<evidence type="ECO:0000256" key="10">
    <source>
        <dbReference type="PROSITE-ProRule" id="PRU00282"/>
    </source>
</evidence>
<dbReference type="EMBL" id="JAUTXT010000033">
    <property type="protein sequence ID" value="KAK3672350.1"/>
    <property type="molecule type" value="Genomic_DNA"/>
</dbReference>
<keyword evidence="3 11" id="KW-0813">Transport</keyword>
<comment type="similarity">
    <text evidence="2 11">Belongs to the mitochondrial carrier (TC 2.A.29) family.</text>
</comment>
<evidence type="ECO:0000256" key="2">
    <source>
        <dbReference type="ARBA" id="ARBA00006375"/>
    </source>
</evidence>
<keyword evidence="13" id="KW-0378">Hydrolase</keyword>
<keyword evidence="8" id="KW-0496">Mitochondrion</keyword>
<protein>
    <submittedName>
        <fullName evidence="13">CtIP-related endonuclease</fullName>
    </submittedName>
</protein>
<dbReference type="Pfam" id="PF00153">
    <property type="entry name" value="Mito_carr"/>
    <property type="match status" value="3"/>
</dbReference>
<proteinExistence type="inferred from homology"/>
<comment type="caution">
    <text evidence="13">The sequence shown here is derived from an EMBL/GenBank/DDBJ whole genome shotgun (WGS) entry which is preliminary data.</text>
</comment>
<keyword evidence="7" id="KW-1133">Transmembrane helix</keyword>
<keyword evidence="9 10" id="KW-0472">Membrane</keyword>
<dbReference type="GO" id="GO:0006843">
    <property type="term" value="P:mitochondrial citrate transmembrane transport"/>
    <property type="evidence" value="ECO:0007669"/>
    <property type="project" value="TreeGrafter"/>
</dbReference>
<organism evidence="13 14">
    <name type="scientific">Recurvomyces mirabilis</name>
    <dbReference type="NCBI Taxonomy" id="574656"/>
    <lineage>
        <taxon>Eukaryota</taxon>
        <taxon>Fungi</taxon>
        <taxon>Dikarya</taxon>
        <taxon>Ascomycota</taxon>
        <taxon>Pezizomycotina</taxon>
        <taxon>Dothideomycetes</taxon>
        <taxon>Dothideomycetidae</taxon>
        <taxon>Mycosphaerellales</taxon>
        <taxon>Teratosphaeriaceae</taxon>
        <taxon>Recurvomyces</taxon>
    </lineage>
</organism>
<evidence type="ECO:0000256" key="12">
    <source>
        <dbReference type="SAM" id="MobiDB-lite"/>
    </source>
</evidence>
<evidence type="ECO:0000256" key="9">
    <source>
        <dbReference type="ARBA" id="ARBA00023136"/>
    </source>
</evidence>
<feature type="repeat" description="Solcar" evidence="10">
    <location>
        <begin position="26"/>
        <end position="114"/>
    </location>
</feature>
<dbReference type="GO" id="GO:0031966">
    <property type="term" value="C:mitochondrial membrane"/>
    <property type="evidence" value="ECO:0007669"/>
    <property type="project" value="UniProtKB-SubCell"/>
</dbReference>
<dbReference type="AlphaFoldDB" id="A0AAE0TTZ8"/>
<keyword evidence="13" id="KW-0255">Endonuclease</keyword>
<feature type="region of interest" description="Disordered" evidence="12">
    <location>
        <begin position="1"/>
        <end position="21"/>
    </location>
</feature>
<dbReference type="PANTHER" id="PTHR45788">
    <property type="entry name" value="SUCCINATE/FUMARATE MITOCHONDRIAL TRANSPORTER-RELATED"/>
    <property type="match status" value="1"/>
</dbReference>
<evidence type="ECO:0000313" key="14">
    <source>
        <dbReference type="Proteomes" id="UP001274830"/>
    </source>
</evidence>
<dbReference type="SUPFAM" id="SSF103506">
    <property type="entry name" value="Mitochondrial carrier"/>
    <property type="match status" value="1"/>
</dbReference>
<dbReference type="Proteomes" id="UP001274830">
    <property type="component" value="Unassembled WGS sequence"/>
</dbReference>
<evidence type="ECO:0000256" key="1">
    <source>
        <dbReference type="ARBA" id="ARBA00004225"/>
    </source>
</evidence>
<dbReference type="InterPro" id="IPR049563">
    <property type="entry name" value="TXTP-like"/>
</dbReference>
<dbReference type="InterPro" id="IPR018108">
    <property type="entry name" value="MCP_transmembrane"/>
</dbReference>
<feature type="repeat" description="Solcar" evidence="10">
    <location>
        <begin position="122"/>
        <end position="210"/>
    </location>
</feature>
<evidence type="ECO:0000256" key="11">
    <source>
        <dbReference type="RuleBase" id="RU000488"/>
    </source>
</evidence>
<keyword evidence="13" id="KW-0540">Nuclease</keyword>
<dbReference type="PROSITE" id="PS50920">
    <property type="entry name" value="SOLCAR"/>
    <property type="match status" value="3"/>
</dbReference>
<gene>
    <name evidence="13" type="primary">CTP1</name>
    <name evidence="13" type="ORF">LTR78_007657</name>
</gene>
<accession>A0AAE0TTZ8</accession>
<dbReference type="GO" id="GO:0004519">
    <property type="term" value="F:endonuclease activity"/>
    <property type="evidence" value="ECO:0007669"/>
    <property type="project" value="UniProtKB-KW"/>
</dbReference>
<keyword evidence="5" id="KW-0677">Repeat</keyword>
<reference evidence="13" key="1">
    <citation type="submission" date="2023-07" db="EMBL/GenBank/DDBJ databases">
        <title>Black Yeasts Isolated from many extreme environments.</title>
        <authorList>
            <person name="Coleine C."/>
            <person name="Stajich J.E."/>
            <person name="Selbmann L."/>
        </authorList>
    </citation>
    <scope>NUCLEOTIDE SEQUENCE</scope>
    <source>
        <strain evidence="13">CCFEE 5485</strain>
    </source>
</reference>
<comment type="subcellular location">
    <subcellularLocation>
        <location evidence="1">Mitochondrion membrane</location>
        <topology evidence="1">Multi-pass membrane protein</topology>
    </subcellularLocation>
</comment>
<evidence type="ECO:0000256" key="3">
    <source>
        <dbReference type="ARBA" id="ARBA00022448"/>
    </source>
</evidence>
<evidence type="ECO:0000256" key="6">
    <source>
        <dbReference type="ARBA" id="ARBA00022792"/>
    </source>
</evidence>
<evidence type="ECO:0000256" key="7">
    <source>
        <dbReference type="ARBA" id="ARBA00022989"/>
    </source>
</evidence>
<keyword evidence="4 10" id="KW-0812">Transmembrane</keyword>
<dbReference type="PANTHER" id="PTHR45788:SF3">
    <property type="entry name" value="TRICARBOXYLATE TRANSPORT PROTEIN"/>
    <property type="match status" value="1"/>
</dbReference>
<evidence type="ECO:0000256" key="4">
    <source>
        <dbReference type="ARBA" id="ARBA00022692"/>
    </source>
</evidence>
<evidence type="ECO:0000256" key="8">
    <source>
        <dbReference type="ARBA" id="ARBA00023128"/>
    </source>
</evidence>
<dbReference type="Gene3D" id="1.50.40.10">
    <property type="entry name" value="Mitochondrial carrier domain"/>
    <property type="match status" value="2"/>
</dbReference>
<keyword evidence="14" id="KW-1185">Reference proteome</keyword>
<dbReference type="InterPro" id="IPR023395">
    <property type="entry name" value="MCP_dom_sf"/>
</dbReference>